<feature type="region of interest" description="Disordered" evidence="1">
    <location>
        <begin position="1356"/>
        <end position="1385"/>
    </location>
</feature>
<keyword evidence="3" id="KW-1185">Reference proteome</keyword>
<organism evidence="2 3">
    <name type="scientific">Candidatus Enterococcus wittei</name>
    <dbReference type="NCBI Taxonomy" id="1987383"/>
    <lineage>
        <taxon>Bacteria</taxon>
        <taxon>Bacillati</taxon>
        <taxon>Bacillota</taxon>
        <taxon>Bacilli</taxon>
        <taxon>Lactobacillales</taxon>
        <taxon>Enterococcaceae</taxon>
        <taxon>Enterococcus</taxon>
    </lineage>
</organism>
<sequence>MVLSYSKLQALSKVILKELNLYGGEGEETISDKDARLTTMKWVSENILGSSIEAYMIKKILDSPDPSQFTIGYLRKIFEMDELKKGGYITLHTLGNVSKEEEDTVKKLWILLLKDTLPNYFLETNTLPDELLISNYDSLMQLTGARLLSDLGIQAQFNQEEIQILGTFFWDKISKNGIKRVEELRYTVLPALLAVAQLDPDLLRKALEKGNYHELALSTFIEYHQNGYLQLKEYQDTLYTLFTAYQKEALNWRRKQALAQEVAQTYLQHAKGESLFPAFVLEQDYLLGMTLSINDYTSPNLEDWYKRLTKAVSDTHFSLDQKLIEFALNAFDPEEREFIFSPEAQLYEASAQLKEVLDGSPGGPPEGEVVNLFLVKMQELKNRILHLDKTDLFVAVNGKEERWYALKGFDWGGGYAFYRVDKDPLSYLKYGLLEQKEIWSRGYKKDREGVRTGKRYFNFSTQMDQNKKISQGEKMQPLIDAFSRKHSDKLYEALYKSGDDKAILEQIWDFAKHFIPFYDCVTGIIDKDATVAFPSCTIDIVFLIPIFGQATYLSSKFAMGMAKAMVKGGVRNAIRQGARFTPKISEIKSVLVNIRRYFDPGIESIADGSNFVVRELAALKNEVWVKKNTKQLLEKIDGLIKETPTLPKGAIRTYLPGKGLEVSAKQMEKGSYRLVTDLESGAVYGNPFWLKGNQLARFTDPEPLTEEQKALINRLTKEIDPDQIFAVAPNLNPNAYGNGEVMSVLENEQTTKYFITLNGHIVPVRVTPIEEHGVRYDVVDGEKIYPVNYNGKEWYFEPETSPFVSKKVADEVIKNIDEFESIKDPSTLSASGDRGLRWDSFGRSYIKIYGYYIPLIQLYKHWDWYHLVKKNSHQSMTVLVFEPENEQFGPETSIDREMRKGGRRRQAESEPSGEIDGQESKAVELPPVGTLPEPPERREEWNEFRNVIENEVDEFPINIVGDKTLRMDTISKFIPEPIIRINQDEEFFKGKILENIIASFKGQPLEFRVYKSLKLSNKPDFLKPFVLELLQDYKKAQERFRKAFEVCQEVLTKEKIADSPQGQYLIKMFSLEMVKNPEPILLEIVQRVKSVSKKGLEFLQKTADWGYENILIASSDLVPQEGSQEYRSASQKFLSTKAFTFPNDPECRIIFLADAFYLNPDLDKGKIINSAKGRTLSHETTHVVSYTGDLTKYYSERIGIKKTGKMMLEEYKKQGSKIVHTIAYKRFVREIAKYQNKPGLSLLNVWKEIKRNDLLRVNLQMTDAEMVMFIIRDFADKRNFEGAIRETRSLKDSTIGDGSMFMFSAVVNIYDYGSFEIDPELNIEQEQTYDYGDFEIESELDMEQEQTTENLDLTGAVTNESDHSTTVKREKREVDSKNMGSTEDRSNKISLNLKGMCPENSDMSSIPTSNQQIDTDLSKSTEKKSFLDIVVTSIERSIKSNPRTVLNQPISKNSLQH</sequence>
<accession>A0A2C9XT91</accession>
<dbReference type="Proteomes" id="UP000194933">
    <property type="component" value="Unassembled WGS sequence"/>
</dbReference>
<comment type="caution">
    <text evidence="2">The sequence shown here is derived from an EMBL/GenBank/DDBJ whole genome shotgun (WGS) entry which is preliminary data.</text>
</comment>
<gene>
    <name evidence="2" type="ORF">A5844_000859</name>
</gene>
<name>A0A2C9XT91_9ENTE</name>
<evidence type="ECO:0000256" key="1">
    <source>
        <dbReference type="SAM" id="MobiDB-lite"/>
    </source>
</evidence>
<dbReference type="EMBL" id="NGMO01000001">
    <property type="protein sequence ID" value="OTP12626.1"/>
    <property type="molecule type" value="Genomic_DNA"/>
</dbReference>
<feature type="compositionally biased region" description="Basic and acidic residues" evidence="1">
    <location>
        <begin position="893"/>
        <end position="908"/>
    </location>
</feature>
<proteinExistence type="predicted"/>
<dbReference type="RefSeq" id="WP_086284038.1">
    <property type="nucleotide sequence ID" value="NZ_NGMO01000001.1"/>
</dbReference>
<evidence type="ECO:0000313" key="2">
    <source>
        <dbReference type="EMBL" id="OTP12626.1"/>
    </source>
</evidence>
<protein>
    <submittedName>
        <fullName evidence="2">Uncharacterized protein</fullName>
    </submittedName>
</protein>
<reference evidence="2 3" key="1">
    <citation type="submission" date="2017-05" db="EMBL/GenBank/DDBJ databases">
        <title>The Genome Sequence of Enterococcus sp. 10A9_DIV0425.</title>
        <authorList>
            <consortium name="The Broad Institute Genomics Platform"/>
            <consortium name="The Broad Institute Genomic Center for Infectious Diseases"/>
            <person name="Earl A."/>
            <person name="Manson A."/>
            <person name="Schwartman J."/>
            <person name="Gilmore M."/>
            <person name="Abouelleil A."/>
            <person name="Cao P."/>
            <person name="Chapman S."/>
            <person name="Cusick C."/>
            <person name="Shea T."/>
            <person name="Young S."/>
            <person name="Neafsey D."/>
            <person name="Nusbaum C."/>
            <person name="Birren B."/>
        </authorList>
    </citation>
    <scope>NUCLEOTIDE SEQUENCE [LARGE SCALE GENOMIC DNA]</scope>
    <source>
        <strain evidence="2 3">10A9_DIV0425</strain>
    </source>
</reference>
<feature type="region of interest" description="Disordered" evidence="1">
    <location>
        <begin position="889"/>
        <end position="936"/>
    </location>
</feature>
<feature type="compositionally biased region" description="Basic and acidic residues" evidence="1">
    <location>
        <begin position="1360"/>
        <end position="1385"/>
    </location>
</feature>
<evidence type="ECO:0000313" key="3">
    <source>
        <dbReference type="Proteomes" id="UP000194933"/>
    </source>
</evidence>